<name>C0CPW4_BLAHS</name>
<dbReference type="Pfam" id="PF16555">
    <property type="entry name" value="GramPos_pilinD1"/>
    <property type="match status" value="1"/>
</dbReference>
<evidence type="ECO:0008006" key="7">
    <source>
        <dbReference type="Google" id="ProtNLM"/>
    </source>
</evidence>
<evidence type="ECO:0000256" key="1">
    <source>
        <dbReference type="SAM" id="Phobius"/>
    </source>
</evidence>
<feature type="signal peptide" evidence="2">
    <location>
        <begin position="1"/>
        <end position="32"/>
    </location>
</feature>
<dbReference type="HOGENOM" id="CLU_076305_0_0_9"/>
<feature type="transmembrane region" description="Helical" evidence="1">
    <location>
        <begin position="279"/>
        <end position="302"/>
    </location>
</feature>
<feature type="chain" id="PRO_5002895319" description="CNA-B domain-containing protein" evidence="2">
    <location>
        <begin position="33"/>
        <end position="314"/>
    </location>
</feature>
<proteinExistence type="predicted"/>
<keyword evidence="6" id="KW-1185">Reference proteome</keyword>
<dbReference type="GeneID" id="86822534"/>
<feature type="domain" description="Gram-positive pilin subunit D1 N-terminal" evidence="4">
    <location>
        <begin position="35"/>
        <end position="164"/>
    </location>
</feature>
<evidence type="ECO:0000313" key="6">
    <source>
        <dbReference type="Proteomes" id="UP000003100"/>
    </source>
</evidence>
<dbReference type="PATRIC" id="fig|476272.21.peg.1051"/>
<keyword evidence="2" id="KW-0732">Signal</keyword>
<protein>
    <recommendedName>
        <fullName evidence="7">CNA-B domain-containing protein</fullName>
    </recommendedName>
</protein>
<evidence type="ECO:0000256" key="2">
    <source>
        <dbReference type="SAM" id="SignalP"/>
    </source>
</evidence>
<dbReference type="Gene3D" id="2.60.40.1140">
    <property type="entry name" value="Collagen-binding surface protein Cna, B-type domain"/>
    <property type="match status" value="1"/>
</dbReference>
<dbReference type="InterPro" id="IPR008454">
    <property type="entry name" value="Collagen-bd_Cna-like_B-typ_dom"/>
</dbReference>
<dbReference type="RefSeq" id="WP_005950671.1">
    <property type="nucleotide sequence ID" value="NZ_CP136423.1"/>
</dbReference>
<dbReference type="SUPFAM" id="SSF49478">
    <property type="entry name" value="Cna protein B-type domain"/>
    <property type="match status" value="1"/>
</dbReference>
<keyword evidence="1" id="KW-1133">Transmembrane helix</keyword>
<dbReference type="InterPro" id="IPR032364">
    <property type="entry name" value="GramPos_pilinD1_N"/>
</dbReference>
<dbReference type="InterPro" id="IPR013783">
    <property type="entry name" value="Ig-like_fold"/>
</dbReference>
<reference evidence="5 6" key="2">
    <citation type="submission" date="2009-02" db="EMBL/GenBank/DDBJ databases">
        <title>Draft genome sequence of Blautia hydrogenotrophica DSM 10507 (Ruminococcus hydrogenotrophicus DSM 10507).</title>
        <authorList>
            <person name="Sudarsanam P."/>
            <person name="Ley R."/>
            <person name="Guruge J."/>
            <person name="Turnbaugh P.J."/>
            <person name="Mahowald M."/>
            <person name="Liep D."/>
            <person name="Gordon J."/>
        </authorList>
    </citation>
    <scope>NUCLEOTIDE SEQUENCE [LARGE SCALE GENOMIC DNA]</scope>
    <source>
        <strain evidence="6">DSM 10507 / JCM 14656 / S5a33</strain>
    </source>
</reference>
<comment type="caution">
    <text evidence="5">The sequence shown here is derived from an EMBL/GenBank/DDBJ whole genome shotgun (WGS) entry which is preliminary data.</text>
</comment>
<reference evidence="5 6" key="1">
    <citation type="submission" date="2009-01" db="EMBL/GenBank/DDBJ databases">
        <authorList>
            <person name="Fulton L."/>
            <person name="Clifton S."/>
            <person name="Fulton B."/>
            <person name="Xu J."/>
            <person name="Minx P."/>
            <person name="Pepin K.H."/>
            <person name="Johnson M."/>
            <person name="Bhonagiri V."/>
            <person name="Nash W.E."/>
            <person name="Mardis E.R."/>
            <person name="Wilson R.K."/>
        </authorList>
    </citation>
    <scope>NUCLEOTIDE SEQUENCE [LARGE SCALE GENOMIC DNA]</scope>
    <source>
        <strain evidence="6">DSM 10507 / JCM 14656 / S5a33</strain>
    </source>
</reference>
<keyword evidence="1" id="KW-0472">Membrane</keyword>
<dbReference type="Proteomes" id="UP000003100">
    <property type="component" value="Unassembled WGS sequence"/>
</dbReference>
<dbReference type="PROSITE" id="PS51257">
    <property type="entry name" value="PROKAR_LIPOPROTEIN"/>
    <property type="match status" value="1"/>
</dbReference>
<accession>C0CPW4</accession>
<dbReference type="eggNOG" id="ENOG5032RQN">
    <property type="taxonomic scope" value="Bacteria"/>
</dbReference>
<evidence type="ECO:0000313" key="5">
    <source>
        <dbReference type="EMBL" id="EEG48158.1"/>
    </source>
</evidence>
<feature type="domain" description="CNA-B" evidence="3">
    <location>
        <begin position="184"/>
        <end position="263"/>
    </location>
</feature>
<dbReference type="NCBIfam" id="TIGR01167">
    <property type="entry name" value="LPXTG_anchor"/>
    <property type="match status" value="1"/>
</dbReference>
<dbReference type="EMBL" id="ACBZ01000160">
    <property type="protein sequence ID" value="EEG48158.1"/>
    <property type="molecule type" value="Genomic_DNA"/>
</dbReference>
<evidence type="ECO:0000259" key="4">
    <source>
        <dbReference type="Pfam" id="PF16555"/>
    </source>
</evidence>
<dbReference type="CDD" id="cd00222">
    <property type="entry name" value="CollagenBindB"/>
    <property type="match status" value="1"/>
</dbReference>
<evidence type="ECO:0000259" key="3">
    <source>
        <dbReference type="Pfam" id="PF05738"/>
    </source>
</evidence>
<keyword evidence="1" id="KW-0812">Transmembrane</keyword>
<gene>
    <name evidence="5" type="ORF">RUMHYD_02916</name>
</gene>
<dbReference type="Gene3D" id="2.60.40.10">
    <property type="entry name" value="Immunoglobulins"/>
    <property type="match status" value="1"/>
</dbReference>
<sequence length="314" mass="35639">MINRVKVLYKRGGILAAILMSCMVFTTQPVCAGEAEQTGEIHLKYTPVQEAQFWVYRVGDITDSWEFELTGEFKEFQMDLNALDTESMAAAAQTLASYVKADRIEADHSGRTDMNGDLYFSGLAKGVYLIDGESIIHEGVRYDPVPVLVTVPSMNEAGEWVYETEVETKYETFIPTGEKKEYRIVKYWSNDGDGSVRPKDITVEILKDGERHSVQTLSEENDWSYVWKTEDDGSVWQVVERNIPEGYTVMVEKNQTAFMISNTYREEGKEPPKTGDGTALLYTAILLFLSGLILIIAGLTIWRRKRDAKQVHKR</sequence>
<dbReference type="Pfam" id="PF05738">
    <property type="entry name" value="Cna_B"/>
    <property type="match status" value="1"/>
</dbReference>
<dbReference type="AlphaFoldDB" id="C0CPW4"/>
<organism evidence="5 6">
    <name type="scientific">Blautia hydrogenotrophica (strain DSM 10507 / JCM 14656 / S5a33)</name>
    <name type="common">Ruminococcus hydrogenotrophicus</name>
    <dbReference type="NCBI Taxonomy" id="476272"/>
    <lineage>
        <taxon>Bacteria</taxon>
        <taxon>Bacillati</taxon>
        <taxon>Bacillota</taxon>
        <taxon>Clostridia</taxon>
        <taxon>Lachnospirales</taxon>
        <taxon>Lachnospiraceae</taxon>
        <taxon>Blautia</taxon>
    </lineage>
</organism>